<evidence type="ECO:0000256" key="5">
    <source>
        <dbReference type="ARBA" id="ARBA00023295"/>
    </source>
</evidence>
<name>A0A316ALN8_9BACT</name>
<dbReference type="PANTHER" id="PTHR10030:SF37">
    <property type="entry name" value="ALPHA-L-FUCOSIDASE-RELATED"/>
    <property type="match status" value="1"/>
</dbReference>
<keyword evidence="9" id="KW-1185">Reference proteome</keyword>
<dbReference type="PANTHER" id="PTHR10030">
    <property type="entry name" value="ALPHA-L-FUCOSIDASE"/>
    <property type="match status" value="1"/>
</dbReference>
<keyword evidence="3 6" id="KW-0732">Signal</keyword>
<feature type="chain" id="PRO_5016347871" description="alpha-L-fucosidase" evidence="6">
    <location>
        <begin position="23"/>
        <end position="322"/>
    </location>
</feature>
<evidence type="ECO:0000256" key="6">
    <source>
        <dbReference type="SAM" id="SignalP"/>
    </source>
</evidence>
<dbReference type="AlphaFoldDB" id="A0A316ALN8"/>
<dbReference type="Proteomes" id="UP000245880">
    <property type="component" value="Unassembled WGS sequence"/>
</dbReference>
<reference evidence="8 9" key="1">
    <citation type="submission" date="2018-03" db="EMBL/GenBank/DDBJ databases">
        <title>Genomic Encyclopedia of Archaeal and Bacterial Type Strains, Phase II (KMG-II): from individual species to whole genera.</title>
        <authorList>
            <person name="Goeker M."/>
        </authorList>
    </citation>
    <scope>NUCLEOTIDE SEQUENCE [LARGE SCALE GENOMIC DNA]</scope>
    <source>
        <strain evidence="8 9">DSM 100346</strain>
    </source>
</reference>
<comment type="caution">
    <text evidence="8">The sequence shown here is derived from an EMBL/GenBank/DDBJ whole genome shotgun (WGS) entry which is preliminary data.</text>
</comment>
<dbReference type="GO" id="GO:0005764">
    <property type="term" value="C:lysosome"/>
    <property type="evidence" value="ECO:0007669"/>
    <property type="project" value="TreeGrafter"/>
</dbReference>
<evidence type="ECO:0000256" key="2">
    <source>
        <dbReference type="ARBA" id="ARBA00012662"/>
    </source>
</evidence>
<dbReference type="EC" id="3.2.1.51" evidence="2"/>
<dbReference type="InterPro" id="IPR000933">
    <property type="entry name" value="Glyco_hydro_29"/>
</dbReference>
<protein>
    <recommendedName>
        <fullName evidence="2">alpha-L-fucosidase</fullName>
        <ecNumber evidence="2">3.2.1.51</ecNumber>
    </recommendedName>
</protein>
<feature type="signal peptide" evidence="6">
    <location>
        <begin position="1"/>
        <end position="22"/>
    </location>
</feature>
<dbReference type="Gene3D" id="3.20.20.80">
    <property type="entry name" value="Glycosidases"/>
    <property type="match status" value="1"/>
</dbReference>
<dbReference type="RefSeq" id="WP_109674577.1">
    <property type="nucleotide sequence ID" value="NZ_QGDT01000005.1"/>
</dbReference>
<organism evidence="8 9">
    <name type="scientific">Dyadobacter jejuensis</name>
    <dbReference type="NCBI Taxonomy" id="1082580"/>
    <lineage>
        <taxon>Bacteria</taxon>
        <taxon>Pseudomonadati</taxon>
        <taxon>Bacteroidota</taxon>
        <taxon>Cytophagia</taxon>
        <taxon>Cytophagales</taxon>
        <taxon>Spirosomataceae</taxon>
        <taxon>Dyadobacter</taxon>
    </lineage>
</organism>
<comment type="similarity">
    <text evidence="1">Belongs to the glycosyl hydrolase 29 family.</text>
</comment>
<feature type="domain" description="Glycoside hydrolase family 29 N-terminal" evidence="7">
    <location>
        <begin position="16"/>
        <end position="315"/>
    </location>
</feature>
<keyword evidence="5" id="KW-0326">Glycosidase</keyword>
<keyword evidence="4" id="KW-0378">Hydrolase</keyword>
<dbReference type="GO" id="GO:0006004">
    <property type="term" value="P:fucose metabolic process"/>
    <property type="evidence" value="ECO:0007669"/>
    <property type="project" value="TreeGrafter"/>
</dbReference>
<accession>A0A316ALN8</accession>
<dbReference type="GO" id="GO:0016139">
    <property type="term" value="P:glycoside catabolic process"/>
    <property type="evidence" value="ECO:0007669"/>
    <property type="project" value="TreeGrafter"/>
</dbReference>
<dbReference type="OrthoDB" id="107551at2"/>
<dbReference type="Pfam" id="PF01120">
    <property type="entry name" value="Alpha_L_fucos"/>
    <property type="match status" value="1"/>
</dbReference>
<evidence type="ECO:0000256" key="4">
    <source>
        <dbReference type="ARBA" id="ARBA00022801"/>
    </source>
</evidence>
<dbReference type="InterPro" id="IPR057739">
    <property type="entry name" value="Glyco_hydro_29_N"/>
</dbReference>
<dbReference type="SMART" id="SM00812">
    <property type="entry name" value="Alpha_L_fucos"/>
    <property type="match status" value="1"/>
</dbReference>
<evidence type="ECO:0000256" key="3">
    <source>
        <dbReference type="ARBA" id="ARBA00022729"/>
    </source>
</evidence>
<dbReference type="InterPro" id="IPR017853">
    <property type="entry name" value="GH"/>
</dbReference>
<evidence type="ECO:0000313" key="9">
    <source>
        <dbReference type="Proteomes" id="UP000245880"/>
    </source>
</evidence>
<dbReference type="SUPFAM" id="SSF51445">
    <property type="entry name" value="(Trans)glycosidases"/>
    <property type="match status" value="1"/>
</dbReference>
<evidence type="ECO:0000313" key="8">
    <source>
        <dbReference type="EMBL" id="PWJ57974.1"/>
    </source>
</evidence>
<dbReference type="EMBL" id="QGDT01000005">
    <property type="protein sequence ID" value="PWJ57974.1"/>
    <property type="molecule type" value="Genomic_DNA"/>
</dbReference>
<proteinExistence type="inferred from homology"/>
<evidence type="ECO:0000259" key="7">
    <source>
        <dbReference type="Pfam" id="PF01120"/>
    </source>
</evidence>
<sequence length="322" mass="37753">MKYFMASIQALLLLCVAKHSWGQTTDFEANWPSLEKHKAVPEWFADAKFGIYFHYGVYSVPGWGGEWYPRWMYVNNRVGWGEKIYQYHQDTYGKNFQYHDFIPMWKADKFDAASWVDLFADSGAKIIGSIAEHHDGFSLWESKANPWNAKDMGPKIDIVRAIQQETKKKGLKFMTTFHHGFHMNFYPHKTASVDRPDRELLLENDTIFPSQDPEYRLLYGNIGYAEANNLWINKLNEVIDGYSPDFIWMDFGQRYIKETYRQQFLANYFNHAQRQGKEVLVNTKGDFFPKSLAIVNVERATMQDITPNVWITDFILGGRMEL</sequence>
<gene>
    <name evidence="8" type="ORF">CLV98_105154</name>
</gene>
<evidence type="ECO:0000256" key="1">
    <source>
        <dbReference type="ARBA" id="ARBA00007951"/>
    </source>
</evidence>
<dbReference type="GO" id="GO:0004560">
    <property type="term" value="F:alpha-L-fucosidase activity"/>
    <property type="evidence" value="ECO:0007669"/>
    <property type="project" value="InterPro"/>
</dbReference>